<organism evidence="2 3">
    <name type="scientific">Purpureocillium takamizusanense</name>
    <dbReference type="NCBI Taxonomy" id="2060973"/>
    <lineage>
        <taxon>Eukaryota</taxon>
        <taxon>Fungi</taxon>
        <taxon>Dikarya</taxon>
        <taxon>Ascomycota</taxon>
        <taxon>Pezizomycotina</taxon>
        <taxon>Sordariomycetes</taxon>
        <taxon>Hypocreomycetidae</taxon>
        <taxon>Hypocreales</taxon>
        <taxon>Ophiocordycipitaceae</taxon>
        <taxon>Purpureocillium</taxon>
    </lineage>
</organism>
<evidence type="ECO:0000256" key="1">
    <source>
        <dbReference type="SAM" id="SignalP"/>
    </source>
</evidence>
<sequence>MLLGSSILAALSAAALALAGTPVESGNWVEDSPSFSSQSCAGGTVNGLTFTIPKSPNGDTGGSGCSNGHLRAERRYKDDYSTGVRQFGGTFRINSMSGTRISVKQTFNGDAGPYFILAVEQGGRLYSVEGGATVAPAGVATVGASVRINTVHNADNHRFSVYVNGKEAFRDDNAPGGSFYDKIGAYTTNSGTGDMSITWSDVQFWHRA</sequence>
<dbReference type="AlphaFoldDB" id="A0A9Q8QER6"/>
<dbReference type="PANTHER" id="PTHR33681:SF4">
    <property type="entry name" value="OS12G0171100 PROTEIN"/>
    <property type="match status" value="1"/>
</dbReference>
<evidence type="ECO:0000313" key="3">
    <source>
        <dbReference type="Proteomes" id="UP000829364"/>
    </source>
</evidence>
<dbReference type="PANTHER" id="PTHR33681">
    <property type="entry name" value="BINDING PROTEIN, PUTATIVE, EXPRESSED-RELATED"/>
    <property type="match status" value="1"/>
</dbReference>
<feature type="chain" id="PRO_5040134274" evidence="1">
    <location>
        <begin position="20"/>
        <end position="208"/>
    </location>
</feature>
<dbReference type="EMBL" id="CP086358">
    <property type="protein sequence ID" value="UNI19479.1"/>
    <property type="molecule type" value="Genomic_DNA"/>
</dbReference>
<dbReference type="RefSeq" id="XP_047842960.1">
    <property type="nucleotide sequence ID" value="XM_047986976.1"/>
</dbReference>
<feature type="signal peptide" evidence="1">
    <location>
        <begin position="1"/>
        <end position="19"/>
    </location>
</feature>
<proteinExistence type="predicted"/>
<keyword evidence="1" id="KW-0732">Signal</keyword>
<dbReference type="KEGG" id="ptkz:JDV02_005661"/>
<dbReference type="GeneID" id="72067610"/>
<keyword evidence="3" id="KW-1185">Reference proteome</keyword>
<name>A0A9Q8QER6_9HYPO</name>
<gene>
    <name evidence="2" type="ORF">JDV02_005661</name>
</gene>
<protein>
    <submittedName>
        <fullName evidence="2">Uncharacterized protein</fullName>
    </submittedName>
</protein>
<accession>A0A9Q8QER6</accession>
<evidence type="ECO:0000313" key="2">
    <source>
        <dbReference type="EMBL" id="UNI19479.1"/>
    </source>
</evidence>
<reference evidence="2" key="1">
    <citation type="submission" date="2021-11" db="EMBL/GenBank/DDBJ databases">
        <title>Purpureocillium_takamizusanense_genome.</title>
        <authorList>
            <person name="Nguyen N.-H."/>
        </authorList>
    </citation>
    <scope>NUCLEOTIDE SEQUENCE</scope>
    <source>
        <strain evidence="2">PT3</strain>
    </source>
</reference>
<dbReference type="OrthoDB" id="4221926at2759"/>
<dbReference type="Proteomes" id="UP000829364">
    <property type="component" value="Chromosome 5"/>
</dbReference>